<dbReference type="SUPFAM" id="SSF51735">
    <property type="entry name" value="NAD(P)-binding Rossmann-fold domains"/>
    <property type="match status" value="1"/>
</dbReference>
<dbReference type="GO" id="GO:0033735">
    <property type="term" value="F:aspartate dehydrogenase [NAD(P)+] activity"/>
    <property type="evidence" value="ECO:0007669"/>
    <property type="project" value="UniProtKB-EC"/>
</dbReference>
<dbReference type="OrthoDB" id="3815872at2"/>
<dbReference type="EC" id="1.4.1.21" evidence="6"/>
<feature type="domain" description="Aspartate dehydrogenase" evidence="7">
    <location>
        <begin position="176"/>
        <end position="262"/>
    </location>
</feature>
<evidence type="ECO:0000256" key="3">
    <source>
        <dbReference type="ARBA" id="ARBA00022857"/>
    </source>
</evidence>
<dbReference type="Gene3D" id="3.30.360.10">
    <property type="entry name" value="Dihydrodipicolinate Reductase, domain 2"/>
    <property type="match status" value="1"/>
</dbReference>
<organism evidence="9 10">
    <name type="scientific">Blastococcus saxobsidens</name>
    <dbReference type="NCBI Taxonomy" id="138336"/>
    <lineage>
        <taxon>Bacteria</taxon>
        <taxon>Bacillati</taxon>
        <taxon>Actinomycetota</taxon>
        <taxon>Actinomycetes</taxon>
        <taxon>Geodermatophilales</taxon>
        <taxon>Geodermatophilaceae</taxon>
        <taxon>Blastococcus</taxon>
    </lineage>
</organism>
<comment type="similarity">
    <text evidence="1 6">Belongs to the L-aspartate dehydrogenase family.</text>
</comment>
<accession>A0A4Q7Y2G3</accession>
<dbReference type="HAMAP" id="MF_01265">
    <property type="entry name" value="NadX"/>
    <property type="match status" value="1"/>
</dbReference>
<proteinExistence type="inferred from homology"/>
<dbReference type="GO" id="GO:0051287">
    <property type="term" value="F:NAD binding"/>
    <property type="evidence" value="ECO:0007669"/>
    <property type="project" value="UniProtKB-UniRule"/>
</dbReference>
<keyword evidence="10" id="KW-1185">Reference proteome</keyword>
<dbReference type="PANTHER" id="PTHR31873">
    <property type="entry name" value="L-ASPARTATE DEHYDROGENASE-RELATED"/>
    <property type="match status" value="1"/>
</dbReference>
<dbReference type="PANTHER" id="PTHR31873:SF6">
    <property type="entry name" value="ASPARTATE DEHYDROGENASE DOMAIN-CONTAINING PROTEIN"/>
    <property type="match status" value="1"/>
</dbReference>
<comment type="catalytic activity">
    <reaction evidence="6">
        <text>L-aspartate + NAD(+) + H2O = oxaloacetate + NH4(+) + NADH + H(+)</text>
        <dbReference type="Rhea" id="RHEA:11788"/>
        <dbReference type="ChEBI" id="CHEBI:15377"/>
        <dbReference type="ChEBI" id="CHEBI:15378"/>
        <dbReference type="ChEBI" id="CHEBI:16452"/>
        <dbReference type="ChEBI" id="CHEBI:28938"/>
        <dbReference type="ChEBI" id="CHEBI:29991"/>
        <dbReference type="ChEBI" id="CHEBI:57540"/>
        <dbReference type="ChEBI" id="CHEBI:57945"/>
        <dbReference type="EC" id="1.4.1.21"/>
    </reaction>
</comment>
<keyword evidence="2 6" id="KW-0662">Pyridine nucleotide biosynthesis</keyword>
<dbReference type="SUPFAM" id="SSF55347">
    <property type="entry name" value="Glyceraldehyde-3-phosphate dehydrogenase-like, C-terminal domain"/>
    <property type="match status" value="1"/>
</dbReference>
<protein>
    <recommendedName>
        <fullName evidence="6">L-aspartate dehydrogenase</fullName>
        <ecNumber evidence="6">1.4.1.21</ecNumber>
    </recommendedName>
</protein>
<evidence type="ECO:0000256" key="4">
    <source>
        <dbReference type="ARBA" id="ARBA00023002"/>
    </source>
</evidence>
<comment type="pathway">
    <text evidence="6">Cofactor biosynthesis; NAD(+) biosynthesis; iminoaspartate from L-aspartate (dehydrogenase route): step 1/1.</text>
</comment>
<keyword evidence="5 6" id="KW-0520">NAD</keyword>
<dbReference type="UniPathway" id="UPA00253">
    <property type="reaction ID" value="UER00456"/>
</dbReference>
<evidence type="ECO:0000256" key="2">
    <source>
        <dbReference type="ARBA" id="ARBA00022642"/>
    </source>
</evidence>
<keyword evidence="4 6" id="KW-0560">Oxidoreductase</keyword>
<dbReference type="InterPro" id="IPR011182">
    <property type="entry name" value="L-Asp_DH"/>
</dbReference>
<evidence type="ECO:0000256" key="6">
    <source>
        <dbReference type="HAMAP-Rule" id="MF_01265"/>
    </source>
</evidence>
<dbReference type="GO" id="GO:0016639">
    <property type="term" value="F:oxidoreductase activity, acting on the CH-NH2 group of donors, NAD or NADP as acceptor"/>
    <property type="evidence" value="ECO:0007669"/>
    <property type="project" value="UniProtKB-UniRule"/>
</dbReference>
<evidence type="ECO:0000256" key="5">
    <source>
        <dbReference type="ARBA" id="ARBA00023027"/>
    </source>
</evidence>
<sequence length="276" mass="28719">MTPSWTTAAGRTRVGIVGLGPVGRAVARAVDGSLDGYLLTALSARRPAPAQEFADSLPSRPAVLRAQEVADACDLVIECAPAAIFDQIAQPVVEQGKTLVVLSAGALLNSWHLVDTARTTGATILVPTGALLGLDAVQAAAEGVVHSVRMTTRKPLRGLLDAPYLQDRRHLLGGATEPVRVFSGTAREAASGFPANLNVAVALALAGVGPDRTELEIWADPDLDRNTHQITVEADSASFSMSIANVPSENVKTGLITALSVVVLLRKRTSALQIGT</sequence>
<dbReference type="EMBL" id="SHKV01000001">
    <property type="protein sequence ID" value="RZU31007.1"/>
    <property type="molecule type" value="Genomic_DNA"/>
</dbReference>
<evidence type="ECO:0000256" key="1">
    <source>
        <dbReference type="ARBA" id="ARBA00008331"/>
    </source>
</evidence>
<dbReference type="InterPro" id="IPR005106">
    <property type="entry name" value="Asp/hSer_DH_NAD-bd"/>
</dbReference>
<name>A0A4Q7Y2G3_9ACTN</name>
<comment type="catalytic activity">
    <reaction evidence="6">
        <text>L-aspartate + NADP(+) + H2O = oxaloacetate + NH4(+) + NADPH + H(+)</text>
        <dbReference type="Rhea" id="RHEA:11784"/>
        <dbReference type="ChEBI" id="CHEBI:15377"/>
        <dbReference type="ChEBI" id="CHEBI:15378"/>
        <dbReference type="ChEBI" id="CHEBI:16452"/>
        <dbReference type="ChEBI" id="CHEBI:28938"/>
        <dbReference type="ChEBI" id="CHEBI:29991"/>
        <dbReference type="ChEBI" id="CHEBI:57783"/>
        <dbReference type="ChEBI" id="CHEBI:58349"/>
        <dbReference type="EC" id="1.4.1.21"/>
    </reaction>
</comment>
<feature type="domain" description="Aspartate/homoserine dehydrogenase NAD-binding" evidence="8">
    <location>
        <begin position="18"/>
        <end position="127"/>
    </location>
</feature>
<keyword evidence="3 6" id="KW-0521">NADP</keyword>
<comment type="miscellaneous">
    <text evidence="6">The iminoaspartate product is unstable in aqueous solution and can decompose to oxaloacetate and ammonia.</text>
</comment>
<dbReference type="NCBIfam" id="NF009825">
    <property type="entry name" value="PRK13302.1"/>
    <property type="match status" value="1"/>
</dbReference>
<feature type="active site" evidence="6">
    <location>
        <position position="228"/>
    </location>
</feature>
<dbReference type="InterPro" id="IPR036291">
    <property type="entry name" value="NAD(P)-bd_dom_sf"/>
</dbReference>
<dbReference type="Proteomes" id="UP000292507">
    <property type="component" value="Unassembled WGS sequence"/>
</dbReference>
<dbReference type="GO" id="GO:0009435">
    <property type="term" value="P:NAD+ biosynthetic process"/>
    <property type="evidence" value="ECO:0007669"/>
    <property type="project" value="UniProtKB-UniRule"/>
</dbReference>
<feature type="binding site" evidence="6">
    <location>
        <position position="130"/>
    </location>
    <ligand>
        <name>NAD(+)</name>
        <dbReference type="ChEBI" id="CHEBI:57540"/>
    </ligand>
</feature>
<dbReference type="InterPro" id="IPR002811">
    <property type="entry name" value="Asp_DH"/>
</dbReference>
<evidence type="ECO:0000259" key="7">
    <source>
        <dbReference type="Pfam" id="PF01958"/>
    </source>
</evidence>
<feature type="binding site" evidence="6">
    <location>
        <position position="198"/>
    </location>
    <ligand>
        <name>NAD(+)</name>
        <dbReference type="ChEBI" id="CHEBI:57540"/>
    </ligand>
</feature>
<evidence type="ECO:0000313" key="9">
    <source>
        <dbReference type="EMBL" id="RZU31007.1"/>
    </source>
</evidence>
<dbReference type="InterPro" id="IPR020626">
    <property type="entry name" value="Asp_DH_prok"/>
</dbReference>
<reference evidence="9 10" key="1">
    <citation type="submission" date="2019-02" db="EMBL/GenBank/DDBJ databases">
        <title>Sequencing the genomes of 1000 actinobacteria strains.</title>
        <authorList>
            <person name="Klenk H.-P."/>
        </authorList>
    </citation>
    <scope>NUCLEOTIDE SEQUENCE [LARGE SCALE GENOMIC DNA]</scope>
    <source>
        <strain evidence="9 10">DSM 44509</strain>
    </source>
</reference>
<evidence type="ECO:0000259" key="8">
    <source>
        <dbReference type="Pfam" id="PF03447"/>
    </source>
</evidence>
<gene>
    <name evidence="6" type="primary">nadX</name>
    <name evidence="9" type="ORF">BKA19_0644</name>
</gene>
<dbReference type="AlphaFoldDB" id="A0A4Q7Y2G3"/>
<dbReference type="Pfam" id="PF03447">
    <property type="entry name" value="NAD_binding_3"/>
    <property type="match status" value="1"/>
</dbReference>
<dbReference type="GO" id="GO:0050661">
    <property type="term" value="F:NADP binding"/>
    <property type="evidence" value="ECO:0007669"/>
    <property type="project" value="UniProtKB-UniRule"/>
</dbReference>
<dbReference type="Gene3D" id="3.40.50.720">
    <property type="entry name" value="NAD(P)-binding Rossmann-like Domain"/>
    <property type="match status" value="1"/>
</dbReference>
<dbReference type="RefSeq" id="WP_104528608.1">
    <property type="nucleotide sequence ID" value="NZ_POQT01000015.1"/>
</dbReference>
<dbReference type="PIRSF" id="PIRSF005227">
    <property type="entry name" value="Asp_dh_NAD_syn"/>
    <property type="match status" value="1"/>
</dbReference>
<evidence type="ECO:0000313" key="10">
    <source>
        <dbReference type="Proteomes" id="UP000292507"/>
    </source>
</evidence>
<dbReference type="Pfam" id="PF01958">
    <property type="entry name" value="Asp_DH_C"/>
    <property type="match status" value="1"/>
</dbReference>
<comment type="caution">
    <text evidence="9">The sequence shown here is derived from an EMBL/GenBank/DDBJ whole genome shotgun (WGS) entry which is preliminary data.</text>
</comment>
<comment type="function">
    <text evidence="6">Specifically catalyzes the NAD or NADP-dependent dehydrogenation of L-aspartate to iminoaspartate.</text>
</comment>